<evidence type="ECO:0000313" key="4">
    <source>
        <dbReference type="EMBL" id="QNN54229.1"/>
    </source>
</evidence>
<dbReference type="PANTHER" id="PTHR12277">
    <property type="entry name" value="ALPHA/BETA HYDROLASE DOMAIN-CONTAINING PROTEIN"/>
    <property type="match status" value="1"/>
</dbReference>
<keyword evidence="2" id="KW-0472">Membrane</keyword>
<organism evidence="4 5">
    <name type="scientific">Nocardioides mesophilus</name>
    <dbReference type="NCBI Taxonomy" id="433659"/>
    <lineage>
        <taxon>Bacteria</taxon>
        <taxon>Bacillati</taxon>
        <taxon>Actinomycetota</taxon>
        <taxon>Actinomycetes</taxon>
        <taxon>Propionibacteriales</taxon>
        <taxon>Nocardioidaceae</taxon>
        <taxon>Nocardioides</taxon>
    </lineage>
</organism>
<accession>A0A7G9RF54</accession>
<feature type="transmembrane region" description="Helical" evidence="2">
    <location>
        <begin position="24"/>
        <end position="48"/>
    </location>
</feature>
<keyword evidence="2" id="KW-1133">Transmembrane helix</keyword>
<dbReference type="InterPro" id="IPR022742">
    <property type="entry name" value="Hydrolase_4"/>
</dbReference>
<keyword evidence="2" id="KW-0812">Transmembrane</keyword>
<gene>
    <name evidence="4" type="ORF">H9L09_07765</name>
</gene>
<keyword evidence="4" id="KW-0378">Hydrolase</keyword>
<evidence type="ECO:0000313" key="5">
    <source>
        <dbReference type="Proteomes" id="UP000515947"/>
    </source>
</evidence>
<dbReference type="SUPFAM" id="SSF53474">
    <property type="entry name" value="alpha/beta-Hydrolases"/>
    <property type="match status" value="1"/>
</dbReference>
<dbReference type="KEGG" id="nmes:H9L09_07765"/>
<dbReference type="Pfam" id="PF12146">
    <property type="entry name" value="Hydrolase_4"/>
    <property type="match status" value="1"/>
</dbReference>
<dbReference type="RefSeq" id="WP_187580069.1">
    <property type="nucleotide sequence ID" value="NZ_CP060713.1"/>
</dbReference>
<dbReference type="Gene3D" id="3.40.50.1820">
    <property type="entry name" value="alpha/beta hydrolase"/>
    <property type="match status" value="1"/>
</dbReference>
<dbReference type="PANTHER" id="PTHR12277:SF79">
    <property type="entry name" value="XAA-PRO DIPEPTIDYL-PEPTIDASE-RELATED"/>
    <property type="match status" value="1"/>
</dbReference>
<name>A0A7G9RF54_9ACTN</name>
<sequence length="422" mass="45183">MTATDAVTGQRRPGPRPRRLLRRLLVWLTVLAVLAVAVFLGGGGWYFAGQINADALQVRHVDGEFELRVVSAGSGQVVLSSRDREALDLLTAGSTYGLLWQDGYGQLTGPAQRRPGGAVVRDLTVLDGDRPAAGSAARLDRDAFPDDPRLALGADTPDESDTPQVREVRIPSVGGTFPAWLAEQRDAADGAGRTWAVLVHGKGGTRAEMYRMMRTTVAAGLPSLDVTYRNDQGLRRDGTGRYRFGRTEWRELAAAVHYATSHGATDVVLVGASMGGAIVASYLERTPDAPVVGAVLDAPMLDFGATVDYGAARTPLPVLGNVPGPLTWTAKRTATLRYGVDWKAVDYLDDSSWLTVPALVWHGTDDGTVPLSTSRRLAEAHPDLVALEIVDGATHVGSWNTDPGRYADTLDDFLHRVSTPPS</sequence>
<evidence type="ECO:0000256" key="2">
    <source>
        <dbReference type="SAM" id="Phobius"/>
    </source>
</evidence>
<evidence type="ECO:0000256" key="1">
    <source>
        <dbReference type="SAM" id="MobiDB-lite"/>
    </source>
</evidence>
<dbReference type="GO" id="GO:0016787">
    <property type="term" value="F:hydrolase activity"/>
    <property type="evidence" value="ECO:0007669"/>
    <property type="project" value="UniProtKB-KW"/>
</dbReference>
<evidence type="ECO:0000259" key="3">
    <source>
        <dbReference type="Pfam" id="PF12146"/>
    </source>
</evidence>
<proteinExistence type="predicted"/>
<feature type="domain" description="Serine aminopeptidase S33" evidence="3">
    <location>
        <begin position="257"/>
        <end position="307"/>
    </location>
</feature>
<feature type="region of interest" description="Disordered" evidence="1">
    <location>
        <begin position="144"/>
        <end position="163"/>
    </location>
</feature>
<keyword evidence="5" id="KW-1185">Reference proteome</keyword>
<dbReference type="EMBL" id="CP060713">
    <property type="protein sequence ID" value="QNN54229.1"/>
    <property type="molecule type" value="Genomic_DNA"/>
</dbReference>
<dbReference type="Proteomes" id="UP000515947">
    <property type="component" value="Chromosome"/>
</dbReference>
<reference evidence="4 5" key="1">
    <citation type="submission" date="2020-08" db="EMBL/GenBank/DDBJ databases">
        <title>Genome sequence of Nocardioides mesophilus KACC 16243T.</title>
        <authorList>
            <person name="Hyun D.-W."/>
            <person name="Bae J.-W."/>
        </authorList>
    </citation>
    <scope>NUCLEOTIDE SEQUENCE [LARGE SCALE GENOMIC DNA]</scope>
    <source>
        <strain evidence="4 5">KACC 16243</strain>
    </source>
</reference>
<dbReference type="AlphaFoldDB" id="A0A7G9RF54"/>
<protein>
    <submittedName>
        <fullName evidence="4">Alpha/beta hydrolase</fullName>
    </submittedName>
</protein>
<dbReference type="InterPro" id="IPR029058">
    <property type="entry name" value="AB_hydrolase_fold"/>
</dbReference>